<dbReference type="AlphaFoldDB" id="A0A6N2RGT1"/>
<protein>
    <submittedName>
        <fullName evidence="2">Uncharacterized protein</fullName>
    </submittedName>
</protein>
<gene>
    <name evidence="2" type="ORF">CNLFYP112_00129</name>
</gene>
<keyword evidence="1" id="KW-0732">Signal</keyword>
<evidence type="ECO:0000313" key="2">
    <source>
        <dbReference type="EMBL" id="VYS79301.1"/>
    </source>
</evidence>
<organism evidence="2">
    <name type="scientific">[Clostridium] nexile</name>
    <dbReference type="NCBI Taxonomy" id="29361"/>
    <lineage>
        <taxon>Bacteria</taxon>
        <taxon>Bacillati</taxon>
        <taxon>Bacillota</taxon>
        <taxon>Clostridia</taxon>
        <taxon>Lachnospirales</taxon>
        <taxon>Lachnospiraceae</taxon>
        <taxon>Tyzzerella</taxon>
    </lineage>
</organism>
<sequence length="155" mass="16842">MKKKILLALSIFTLGFAGSNWQQMKVYAQEEANSQQDYSYLLNDEAIIGQTETNPSGVYLLNGISTIQDAGTGKIIAGGITNGAIKCDLTVNVIVERLSGGDWVRVTSWTASEDNAWSVGSSKTLSVGRGYYYRVRCLHSANTDASSSMTSSLWR</sequence>
<feature type="signal peptide" evidence="1">
    <location>
        <begin position="1"/>
        <end position="22"/>
    </location>
</feature>
<name>A0A6N2RGT1_9FIRM</name>
<feature type="chain" id="PRO_5039621305" evidence="1">
    <location>
        <begin position="23"/>
        <end position="155"/>
    </location>
</feature>
<dbReference type="EMBL" id="CACRTG010000001">
    <property type="protein sequence ID" value="VYS79301.1"/>
    <property type="molecule type" value="Genomic_DNA"/>
</dbReference>
<proteinExistence type="predicted"/>
<reference evidence="2" key="1">
    <citation type="submission" date="2019-11" db="EMBL/GenBank/DDBJ databases">
        <authorList>
            <person name="Feng L."/>
        </authorList>
    </citation>
    <scope>NUCLEOTIDE SEQUENCE</scope>
    <source>
        <strain evidence="2">CnexileLFYP112</strain>
    </source>
</reference>
<evidence type="ECO:0000256" key="1">
    <source>
        <dbReference type="SAM" id="SignalP"/>
    </source>
</evidence>
<accession>A0A6N2RGT1</accession>